<evidence type="ECO:0000256" key="5">
    <source>
        <dbReference type="SAM" id="Phobius"/>
    </source>
</evidence>
<keyword evidence="4 5" id="KW-0472">Membrane</keyword>
<evidence type="ECO:0000256" key="1">
    <source>
        <dbReference type="ARBA" id="ARBA00004141"/>
    </source>
</evidence>
<name>A0AAW9EEF5_KLEAE</name>
<feature type="transmembrane region" description="Helical" evidence="5">
    <location>
        <begin position="28"/>
        <end position="55"/>
    </location>
</feature>
<dbReference type="GO" id="GO:0016020">
    <property type="term" value="C:membrane"/>
    <property type="evidence" value="ECO:0007669"/>
    <property type="project" value="UniProtKB-SubCell"/>
</dbReference>
<evidence type="ECO:0000313" key="6">
    <source>
        <dbReference type="EMBL" id="MDX7018274.1"/>
    </source>
</evidence>
<dbReference type="Pfam" id="PF04172">
    <property type="entry name" value="LrgB"/>
    <property type="match status" value="1"/>
</dbReference>
<evidence type="ECO:0000256" key="2">
    <source>
        <dbReference type="ARBA" id="ARBA00022692"/>
    </source>
</evidence>
<evidence type="ECO:0000256" key="3">
    <source>
        <dbReference type="ARBA" id="ARBA00022989"/>
    </source>
</evidence>
<sequence length="56" mass="5891">SRGLAMGTVSHAVGTARAAEIDYIEGAYSSLALMTCGIITSLTAPFIFPFILHLFS</sequence>
<organism evidence="6 7">
    <name type="scientific">Klebsiella aerogenes</name>
    <name type="common">Enterobacter aerogenes</name>
    <dbReference type="NCBI Taxonomy" id="548"/>
    <lineage>
        <taxon>Bacteria</taxon>
        <taxon>Pseudomonadati</taxon>
        <taxon>Pseudomonadota</taxon>
        <taxon>Gammaproteobacteria</taxon>
        <taxon>Enterobacterales</taxon>
        <taxon>Enterobacteriaceae</taxon>
        <taxon>Klebsiella/Raoultella group</taxon>
        <taxon>Klebsiella</taxon>
    </lineage>
</organism>
<comment type="subcellular location">
    <subcellularLocation>
        <location evidence="1">Membrane</location>
        <topology evidence="1">Multi-pass membrane protein</topology>
    </subcellularLocation>
</comment>
<proteinExistence type="predicted"/>
<dbReference type="AlphaFoldDB" id="A0AAW9EEF5"/>
<comment type="caution">
    <text evidence="6">The sequence shown here is derived from an EMBL/GenBank/DDBJ whole genome shotgun (WGS) entry which is preliminary data.</text>
</comment>
<evidence type="ECO:0000256" key="4">
    <source>
        <dbReference type="ARBA" id="ARBA00023136"/>
    </source>
</evidence>
<reference evidence="6" key="1">
    <citation type="submission" date="2023-11" db="EMBL/GenBank/DDBJ databases">
        <title>Detection of rare carbapenemases in Enterobacterales - comparison of two colorimetric and two CIM-based carbapenemase assays.</title>
        <authorList>
            <person name="Schaffarczyk L."/>
            <person name="Noster J."/>
            <person name="Stelzer Y."/>
            <person name="Sattler J."/>
            <person name="Gatermann S."/>
            <person name="Hamprecht A."/>
        </authorList>
    </citation>
    <scope>NUCLEOTIDE SEQUENCE</scope>
    <source>
        <strain evidence="6">CIM-Cont-037</strain>
    </source>
</reference>
<keyword evidence="2 5" id="KW-0812">Transmembrane</keyword>
<accession>A0AAW9EEF5</accession>
<dbReference type="EMBL" id="JAWZZT010000732">
    <property type="protein sequence ID" value="MDX7018274.1"/>
    <property type="molecule type" value="Genomic_DNA"/>
</dbReference>
<dbReference type="InterPro" id="IPR007300">
    <property type="entry name" value="CidB/LrgB"/>
</dbReference>
<dbReference type="Proteomes" id="UP001279012">
    <property type="component" value="Unassembled WGS sequence"/>
</dbReference>
<gene>
    <name evidence="6" type="ORF">SJ059_28040</name>
</gene>
<keyword evidence="3 5" id="KW-1133">Transmembrane helix</keyword>
<protein>
    <submittedName>
        <fullName evidence="6">LrgB family protein</fullName>
    </submittedName>
</protein>
<feature type="non-terminal residue" evidence="6">
    <location>
        <position position="1"/>
    </location>
</feature>
<evidence type="ECO:0000313" key="7">
    <source>
        <dbReference type="Proteomes" id="UP001279012"/>
    </source>
</evidence>